<name>A0A6N8JI89_9BACT</name>
<dbReference type="RefSeq" id="WP_157303719.1">
    <property type="nucleotide sequence ID" value="NZ_BAAAZB010000028.1"/>
</dbReference>
<keyword evidence="1" id="KW-0472">Membrane</keyword>
<keyword evidence="1" id="KW-0812">Transmembrane</keyword>
<proteinExistence type="predicted"/>
<evidence type="ECO:0000313" key="2">
    <source>
        <dbReference type="EMBL" id="MVT44930.1"/>
    </source>
</evidence>
<organism evidence="2 3">
    <name type="scientific">Chitinophaga oryziterrae</name>
    <dbReference type="NCBI Taxonomy" id="1031224"/>
    <lineage>
        <taxon>Bacteria</taxon>
        <taxon>Pseudomonadati</taxon>
        <taxon>Bacteroidota</taxon>
        <taxon>Chitinophagia</taxon>
        <taxon>Chitinophagales</taxon>
        <taxon>Chitinophagaceae</taxon>
        <taxon>Chitinophaga</taxon>
    </lineage>
</organism>
<evidence type="ECO:0000313" key="3">
    <source>
        <dbReference type="Proteomes" id="UP000468388"/>
    </source>
</evidence>
<evidence type="ECO:0000256" key="1">
    <source>
        <dbReference type="SAM" id="Phobius"/>
    </source>
</evidence>
<accession>A0A6N8JI89</accession>
<dbReference type="OrthoDB" id="677120at2"/>
<dbReference type="AlphaFoldDB" id="A0A6N8JI89"/>
<reference evidence="2 3" key="1">
    <citation type="submission" date="2019-12" db="EMBL/GenBank/DDBJ databases">
        <title>The draft genomic sequence of strain Chitinophaga oryziterrae JCM 16595.</title>
        <authorList>
            <person name="Zhang X."/>
        </authorList>
    </citation>
    <scope>NUCLEOTIDE SEQUENCE [LARGE SCALE GENOMIC DNA]</scope>
    <source>
        <strain evidence="2 3">JCM 16595</strain>
    </source>
</reference>
<sequence>MTGLIKQYRTEIRNIFIIALVGLALPYLPKLGAMILTVTGLIISMALLAGVVIGMSLKVYFRTLVMRITKDNEATA</sequence>
<keyword evidence="1" id="KW-1133">Transmembrane helix</keyword>
<keyword evidence="3" id="KW-1185">Reference proteome</keyword>
<feature type="transmembrane region" description="Helical" evidence="1">
    <location>
        <begin position="34"/>
        <end position="61"/>
    </location>
</feature>
<comment type="caution">
    <text evidence="2">The sequence shown here is derived from an EMBL/GenBank/DDBJ whole genome shotgun (WGS) entry which is preliminary data.</text>
</comment>
<gene>
    <name evidence="2" type="ORF">GO495_30350</name>
</gene>
<dbReference type="Proteomes" id="UP000468388">
    <property type="component" value="Unassembled WGS sequence"/>
</dbReference>
<feature type="transmembrane region" description="Helical" evidence="1">
    <location>
        <begin position="12"/>
        <end position="28"/>
    </location>
</feature>
<dbReference type="EMBL" id="WRXO01000014">
    <property type="protein sequence ID" value="MVT44930.1"/>
    <property type="molecule type" value="Genomic_DNA"/>
</dbReference>
<protein>
    <submittedName>
        <fullName evidence="2">Uncharacterized protein</fullName>
    </submittedName>
</protein>